<proteinExistence type="predicted"/>
<feature type="region of interest" description="Disordered" evidence="3">
    <location>
        <begin position="107"/>
        <end position="148"/>
    </location>
</feature>
<accession>A0AAV9ZZ39</accession>
<dbReference type="PANTHER" id="PTHR11829:SF402">
    <property type="entry name" value="FORK HEAD DOMAIN-CONTAINING PROTEIN FD3-RELATED"/>
    <property type="match status" value="1"/>
</dbReference>
<dbReference type="Pfam" id="PF00250">
    <property type="entry name" value="Forkhead"/>
    <property type="match status" value="1"/>
</dbReference>
<keyword evidence="2" id="KW-0539">Nucleus</keyword>
<dbReference type="GO" id="GO:0009653">
    <property type="term" value="P:anatomical structure morphogenesis"/>
    <property type="evidence" value="ECO:0007669"/>
    <property type="project" value="TreeGrafter"/>
</dbReference>
<feature type="domain" description="Fork-head" evidence="4">
    <location>
        <begin position="203"/>
        <end position="294"/>
    </location>
</feature>
<evidence type="ECO:0000313" key="6">
    <source>
        <dbReference type="Proteomes" id="UP001362999"/>
    </source>
</evidence>
<keyword evidence="6" id="KW-1185">Reference proteome</keyword>
<feature type="DNA-binding region" description="Fork-head" evidence="2">
    <location>
        <begin position="203"/>
        <end position="294"/>
    </location>
</feature>
<dbReference type="AlphaFoldDB" id="A0AAV9ZZ39"/>
<dbReference type="SUPFAM" id="SSF46785">
    <property type="entry name" value="Winged helix' DNA-binding domain"/>
    <property type="match status" value="1"/>
</dbReference>
<dbReference type="PANTHER" id="PTHR11829">
    <property type="entry name" value="FORKHEAD BOX PROTEIN"/>
    <property type="match status" value="1"/>
</dbReference>
<dbReference type="CDD" id="cd00059">
    <property type="entry name" value="FH_FOX"/>
    <property type="match status" value="1"/>
</dbReference>
<reference evidence="5 6" key="1">
    <citation type="journal article" date="2024" name="J Genomics">
        <title>Draft genome sequencing and assembly of Favolaschia claudopus CIRM-BRFM 2984 isolated from oak limbs.</title>
        <authorList>
            <person name="Navarro D."/>
            <person name="Drula E."/>
            <person name="Chaduli D."/>
            <person name="Cazenave R."/>
            <person name="Ahrendt S."/>
            <person name="Wang J."/>
            <person name="Lipzen A."/>
            <person name="Daum C."/>
            <person name="Barry K."/>
            <person name="Grigoriev I.V."/>
            <person name="Favel A."/>
            <person name="Rosso M.N."/>
            <person name="Martin F."/>
        </authorList>
    </citation>
    <scope>NUCLEOTIDE SEQUENCE [LARGE SCALE GENOMIC DNA]</scope>
    <source>
        <strain evidence="5 6">CIRM-BRFM 2984</strain>
    </source>
</reference>
<name>A0AAV9ZZ39_9AGAR</name>
<dbReference type="GO" id="GO:0030154">
    <property type="term" value="P:cell differentiation"/>
    <property type="evidence" value="ECO:0007669"/>
    <property type="project" value="TreeGrafter"/>
</dbReference>
<comment type="subcellular location">
    <subcellularLocation>
        <location evidence="2">Nucleus</location>
    </subcellularLocation>
</comment>
<sequence>MLEFATVTPVAPLRAHASHTRDYDSPVAPEFNRNFRAVSTPQLCLTDALHDGFESDTTPAVKTSPDWSSMLLYSDSYPFTLHPEEDELPPTPYCIAPNALQIDDSCHYSHDTHHGGTPSAHPLASIKNEPMDEDHTSSPPPPASLTSSAPALVQWGAPTGDGHSSHLDFPDPGESIRREAGDALSPYLPISLNAVIHFPLSSKPSLPLFVLIQLAIYSSTLKKLTLQEICTALRSRFPYFVTRTAMPRSVRHLLSLMTIFQKIPRLKGQRGKGSYWTLNTLAVSRFGRYKRERKRAKRGKVDDINPAAKRRKSATVKKKAAHVAAKPPRARPKSHLCL</sequence>
<gene>
    <name evidence="5" type="ORF">R3P38DRAFT_3072270</name>
</gene>
<feature type="compositionally biased region" description="Basic residues" evidence="3">
    <location>
        <begin position="308"/>
        <end position="321"/>
    </location>
</feature>
<dbReference type="PROSITE" id="PS50039">
    <property type="entry name" value="FORK_HEAD_3"/>
    <property type="match status" value="1"/>
</dbReference>
<dbReference type="InterPro" id="IPR036390">
    <property type="entry name" value="WH_DNA-bd_sf"/>
</dbReference>
<dbReference type="InterPro" id="IPR001766">
    <property type="entry name" value="Fork_head_dom"/>
</dbReference>
<dbReference type="GO" id="GO:0000978">
    <property type="term" value="F:RNA polymerase II cis-regulatory region sequence-specific DNA binding"/>
    <property type="evidence" value="ECO:0007669"/>
    <property type="project" value="TreeGrafter"/>
</dbReference>
<dbReference type="GO" id="GO:0005634">
    <property type="term" value="C:nucleus"/>
    <property type="evidence" value="ECO:0007669"/>
    <property type="project" value="UniProtKB-SubCell"/>
</dbReference>
<evidence type="ECO:0000256" key="1">
    <source>
        <dbReference type="ARBA" id="ARBA00023125"/>
    </source>
</evidence>
<feature type="compositionally biased region" description="Basic residues" evidence="3">
    <location>
        <begin position="328"/>
        <end position="338"/>
    </location>
</feature>
<organism evidence="5 6">
    <name type="scientific">Favolaschia claudopus</name>
    <dbReference type="NCBI Taxonomy" id="2862362"/>
    <lineage>
        <taxon>Eukaryota</taxon>
        <taxon>Fungi</taxon>
        <taxon>Dikarya</taxon>
        <taxon>Basidiomycota</taxon>
        <taxon>Agaricomycotina</taxon>
        <taxon>Agaricomycetes</taxon>
        <taxon>Agaricomycetidae</taxon>
        <taxon>Agaricales</taxon>
        <taxon>Marasmiineae</taxon>
        <taxon>Mycenaceae</taxon>
        <taxon>Favolaschia</taxon>
    </lineage>
</organism>
<dbReference type="Proteomes" id="UP001362999">
    <property type="component" value="Unassembled WGS sequence"/>
</dbReference>
<dbReference type="SMART" id="SM00339">
    <property type="entry name" value="FH"/>
    <property type="match status" value="1"/>
</dbReference>
<dbReference type="Gene3D" id="1.10.10.10">
    <property type="entry name" value="Winged helix-like DNA-binding domain superfamily/Winged helix DNA-binding domain"/>
    <property type="match status" value="1"/>
</dbReference>
<evidence type="ECO:0000256" key="3">
    <source>
        <dbReference type="SAM" id="MobiDB-lite"/>
    </source>
</evidence>
<feature type="region of interest" description="Disordered" evidence="3">
    <location>
        <begin position="293"/>
        <end position="338"/>
    </location>
</feature>
<dbReference type="GO" id="GO:0000981">
    <property type="term" value="F:DNA-binding transcription factor activity, RNA polymerase II-specific"/>
    <property type="evidence" value="ECO:0007669"/>
    <property type="project" value="TreeGrafter"/>
</dbReference>
<dbReference type="EMBL" id="JAWWNJ010000098">
    <property type="protein sequence ID" value="KAK6996282.1"/>
    <property type="molecule type" value="Genomic_DNA"/>
</dbReference>
<dbReference type="InterPro" id="IPR050211">
    <property type="entry name" value="FOX_domain-containing"/>
</dbReference>
<dbReference type="InterPro" id="IPR036388">
    <property type="entry name" value="WH-like_DNA-bd_sf"/>
</dbReference>
<comment type="caution">
    <text evidence="5">The sequence shown here is derived from an EMBL/GenBank/DDBJ whole genome shotgun (WGS) entry which is preliminary data.</text>
</comment>
<keyword evidence="1 2" id="KW-0238">DNA-binding</keyword>
<protein>
    <submittedName>
        <fullName evidence="5">Fork head domain-containing protein</fullName>
    </submittedName>
</protein>
<evidence type="ECO:0000313" key="5">
    <source>
        <dbReference type="EMBL" id="KAK6996282.1"/>
    </source>
</evidence>
<evidence type="ECO:0000256" key="2">
    <source>
        <dbReference type="PROSITE-ProRule" id="PRU00089"/>
    </source>
</evidence>
<evidence type="ECO:0000259" key="4">
    <source>
        <dbReference type="PROSITE" id="PS50039"/>
    </source>
</evidence>